<evidence type="ECO:0000256" key="1">
    <source>
        <dbReference type="SAM" id="MobiDB-lite"/>
    </source>
</evidence>
<dbReference type="OrthoDB" id="6235964at2759"/>
<dbReference type="GeneID" id="18764431"/>
<dbReference type="Gene3D" id="3.10.20.90">
    <property type="entry name" value="Phosphatidylinositol 3-kinase Catalytic Subunit, Chain A, domain 1"/>
    <property type="match status" value="1"/>
</dbReference>
<gene>
    <name evidence="2" type="ORF">MBM_08496</name>
</gene>
<feature type="compositionally biased region" description="Basic and acidic residues" evidence="1">
    <location>
        <begin position="85"/>
        <end position="96"/>
    </location>
</feature>
<dbReference type="InterPro" id="IPR011993">
    <property type="entry name" value="PH-like_dom_sf"/>
</dbReference>
<feature type="compositionally biased region" description="Basic and acidic residues" evidence="1">
    <location>
        <begin position="201"/>
        <end position="216"/>
    </location>
</feature>
<feature type="region of interest" description="Disordered" evidence="1">
    <location>
        <begin position="730"/>
        <end position="757"/>
    </location>
</feature>
<dbReference type="Gene3D" id="2.30.29.30">
    <property type="entry name" value="Pleckstrin-homology domain (PH domain)/Phosphotyrosine-binding domain (PTB)"/>
    <property type="match status" value="1"/>
</dbReference>
<evidence type="ECO:0000313" key="3">
    <source>
        <dbReference type="Proteomes" id="UP000006753"/>
    </source>
</evidence>
<keyword evidence="3" id="KW-1185">Reference proteome</keyword>
<dbReference type="PANTHER" id="PTHR38700">
    <property type="entry name" value="YALI0E22418P"/>
    <property type="match status" value="1"/>
</dbReference>
<dbReference type="PANTHER" id="PTHR38700:SF1">
    <property type="entry name" value="PH DOMAIN-CONTAINING PROTEIN"/>
    <property type="match status" value="1"/>
</dbReference>
<dbReference type="InParanoid" id="K1WXP4"/>
<evidence type="ECO:0000313" key="2">
    <source>
        <dbReference type="EMBL" id="EKD13413.1"/>
    </source>
</evidence>
<feature type="compositionally biased region" description="Low complexity" evidence="1">
    <location>
        <begin position="659"/>
        <end position="668"/>
    </location>
</feature>
<evidence type="ECO:0008006" key="4">
    <source>
        <dbReference type="Google" id="ProtNLM"/>
    </source>
</evidence>
<feature type="region of interest" description="Disordered" evidence="1">
    <location>
        <begin position="636"/>
        <end position="670"/>
    </location>
</feature>
<feature type="compositionally biased region" description="Gly residues" evidence="1">
    <location>
        <begin position="738"/>
        <end position="757"/>
    </location>
</feature>
<dbReference type="HOGENOM" id="CLU_012320_2_1_1"/>
<feature type="compositionally biased region" description="Low complexity" evidence="1">
    <location>
        <begin position="219"/>
        <end position="238"/>
    </location>
</feature>
<organism evidence="2 3">
    <name type="scientific">Marssonina brunnea f. sp. multigermtubi (strain MB_m1)</name>
    <name type="common">Marssonina leaf spot fungus</name>
    <dbReference type="NCBI Taxonomy" id="1072389"/>
    <lineage>
        <taxon>Eukaryota</taxon>
        <taxon>Fungi</taxon>
        <taxon>Dikarya</taxon>
        <taxon>Ascomycota</taxon>
        <taxon>Pezizomycotina</taxon>
        <taxon>Leotiomycetes</taxon>
        <taxon>Helotiales</taxon>
        <taxon>Drepanopezizaceae</taxon>
        <taxon>Drepanopeziza</taxon>
    </lineage>
</organism>
<dbReference type="OMA" id="WDRDTQN"/>
<feature type="region of interest" description="Disordered" evidence="1">
    <location>
        <begin position="558"/>
        <end position="577"/>
    </location>
</feature>
<feature type="compositionally biased region" description="Basic and acidic residues" evidence="1">
    <location>
        <begin position="116"/>
        <end position="185"/>
    </location>
</feature>
<dbReference type="InterPro" id="IPR029071">
    <property type="entry name" value="Ubiquitin-like_domsf"/>
</dbReference>
<name>K1WXP4_MARBU</name>
<dbReference type="Proteomes" id="UP000006753">
    <property type="component" value="Unassembled WGS sequence"/>
</dbReference>
<dbReference type="STRING" id="1072389.K1WXP4"/>
<accession>K1WXP4</accession>
<protein>
    <recommendedName>
        <fullName evidence="4">PH domain-containing protein</fullName>
    </recommendedName>
</protein>
<dbReference type="eggNOG" id="ENOG502S2MX">
    <property type="taxonomic scope" value="Eukaryota"/>
</dbReference>
<dbReference type="SUPFAM" id="SSF54236">
    <property type="entry name" value="Ubiquitin-like"/>
    <property type="match status" value="1"/>
</dbReference>
<reference evidence="2 3" key="1">
    <citation type="journal article" date="2012" name="BMC Genomics">
        <title>Sequencing the genome of Marssonina brunnea reveals fungus-poplar co-evolution.</title>
        <authorList>
            <person name="Zhu S."/>
            <person name="Cao Y.-Z."/>
            <person name="Jiang C."/>
            <person name="Tan B.-Y."/>
            <person name="Wang Z."/>
            <person name="Feng S."/>
            <person name="Zhang L."/>
            <person name="Su X.-H."/>
            <person name="Brejova B."/>
            <person name="Vinar T."/>
            <person name="Xu M."/>
            <person name="Wang M.-X."/>
            <person name="Zhang S.-G."/>
            <person name="Huang M.-R."/>
            <person name="Wu R."/>
            <person name="Zhou Y."/>
        </authorList>
    </citation>
    <scope>NUCLEOTIDE SEQUENCE [LARGE SCALE GENOMIC DNA]</scope>
    <source>
        <strain evidence="2 3">MB_m1</strain>
    </source>
</reference>
<dbReference type="AlphaFoldDB" id="K1WXP4"/>
<sequence length="757" mass="83940">MVEEKAPPQKYSRYRSVRQAVKPEPEPQPVLSASNPNNDGSHMNSLARYRRATVPANADQIAGLPTPPVPSLPALPRAQQTAKLSETRNLERRVTEPVRNTQAEELFSNGGRSGLQRRETEDERRKRKFREREDQNRRVEREKEEQRRLRQQQKDDEGRLYREEEEAAERVLAEQKRKDLERLEAELDAASPVTRPLTSPMREKLPFFSRKRDAPRPRAPTTSSSGSGSNSMSKTRSNGDGPPRPVEATRSTEMLRGIEQGGGGIVPQTDAPISASNAGERWVNVRCKQSSIALPVTPETTPVELIYASANVMSHHIIPSNTILLEAYTQLGLERRLRRYEHIRDVMNSWDRDTQNALLLTRSDSPKFDTDLEASSVPQEAPGDLTFPLYHSQGRGKWNRRLVYILSSGQMFTSKKEAAKISDKDSLTICHLSDFDIYTPTPQKIRKELKPPKRYCYAVKSQQKLTLFLSNENFVHFFCSDDQAIAESFYDAVQRWRSWYLVNKTGEGQNPSTLGSSAPLVNTDRFAARSPRSNEGECDSEEENKPRQIPFFLRNSISLSPMPNETRRHPPPPLAYKLSPEAEDEFAYSGLLGRSYSQRVKQQKEKELAAQNSGPFIEGSLLQGPSTLLQRTNSIKSIKASGRRPNTAGAANGAGGDGQRAAGTKAAGPPKPLLDFKATFKEAPQWDKANRGHGVAPVQGVPLVEIATTPEVLPGAILIPGNTTVFRRDGRPATSSGAGAGPGGGGPFVKGGLISGR</sequence>
<feature type="compositionally biased region" description="Polar residues" evidence="1">
    <location>
        <begin position="31"/>
        <end position="44"/>
    </location>
</feature>
<proteinExistence type="predicted"/>
<dbReference type="RefSeq" id="XP_007296385.1">
    <property type="nucleotide sequence ID" value="XM_007296323.1"/>
</dbReference>
<dbReference type="EMBL" id="JH921450">
    <property type="protein sequence ID" value="EKD13413.1"/>
    <property type="molecule type" value="Genomic_DNA"/>
</dbReference>
<dbReference type="KEGG" id="mbe:MBM_08496"/>
<feature type="region of interest" description="Disordered" evidence="1">
    <location>
        <begin position="1"/>
        <end position="248"/>
    </location>
</feature>